<protein>
    <submittedName>
        <fullName evidence="2">Uncharacterized protein</fullName>
    </submittedName>
</protein>
<feature type="transmembrane region" description="Helical" evidence="1">
    <location>
        <begin position="20"/>
        <end position="42"/>
    </location>
</feature>
<name>A0A379AGL3_ENTAG</name>
<organism evidence="2 3">
    <name type="scientific">Enterobacter agglomerans</name>
    <name type="common">Erwinia herbicola</name>
    <name type="synonym">Pantoea agglomerans</name>
    <dbReference type="NCBI Taxonomy" id="549"/>
    <lineage>
        <taxon>Bacteria</taxon>
        <taxon>Pseudomonadati</taxon>
        <taxon>Pseudomonadota</taxon>
        <taxon>Gammaproteobacteria</taxon>
        <taxon>Enterobacterales</taxon>
        <taxon>Erwiniaceae</taxon>
        <taxon>Pantoea</taxon>
        <taxon>Pantoea agglomerans group</taxon>
    </lineage>
</organism>
<sequence>MRRNSDHPDDALSASASKSSWPVLSMLIFTLIAGAMTIMMILDHRNSVNNALETGQCLVGEGAESLLEVLRHFLHHAYRWIFKACG</sequence>
<dbReference type="RefSeq" id="WP_062757719.1">
    <property type="nucleotide sequence ID" value="NZ_CP077366.1"/>
</dbReference>
<keyword evidence="1" id="KW-1133">Transmembrane helix</keyword>
<keyword evidence="1" id="KW-0472">Membrane</keyword>
<dbReference type="EMBL" id="UGSO01000001">
    <property type="protein sequence ID" value="SUB16662.1"/>
    <property type="molecule type" value="Genomic_DNA"/>
</dbReference>
<gene>
    <name evidence="2" type="ORF">NCTC9381_02578</name>
</gene>
<evidence type="ECO:0000313" key="2">
    <source>
        <dbReference type="EMBL" id="SUB16662.1"/>
    </source>
</evidence>
<dbReference type="Proteomes" id="UP000254640">
    <property type="component" value="Unassembled WGS sequence"/>
</dbReference>
<evidence type="ECO:0000313" key="3">
    <source>
        <dbReference type="Proteomes" id="UP000254640"/>
    </source>
</evidence>
<accession>A0A379AGL3</accession>
<dbReference type="AlphaFoldDB" id="A0A379AGL3"/>
<proteinExistence type="predicted"/>
<dbReference type="GeneID" id="66825811"/>
<evidence type="ECO:0000256" key="1">
    <source>
        <dbReference type="SAM" id="Phobius"/>
    </source>
</evidence>
<keyword evidence="3" id="KW-1185">Reference proteome</keyword>
<reference evidence="2 3" key="1">
    <citation type="submission" date="2018-06" db="EMBL/GenBank/DDBJ databases">
        <authorList>
            <consortium name="Pathogen Informatics"/>
            <person name="Doyle S."/>
        </authorList>
    </citation>
    <scope>NUCLEOTIDE SEQUENCE [LARGE SCALE GENOMIC DNA]</scope>
    <source>
        <strain evidence="2 3">NCTC9381</strain>
    </source>
</reference>
<keyword evidence="1" id="KW-0812">Transmembrane</keyword>